<dbReference type="RefSeq" id="XP_042925793.1">
    <property type="nucleotide sequence ID" value="XM_043060664.1"/>
</dbReference>
<feature type="region of interest" description="Disordered" evidence="9">
    <location>
        <begin position="768"/>
        <end position="865"/>
    </location>
</feature>
<dbReference type="FunFam" id="3.30.2160.10:FF:000002">
    <property type="entry name" value="Putative Ubiquitin-protein ligase E3C"/>
    <property type="match status" value="1"/>
</dbReference>
<evidence type="ECO:0000256" key="6">
    <source>
        <dbReference type="ARBA" id="ARBA00057703"/>
    </source>
</evidence>
<dbReference type="PROSITE" id="PS50096">
    <property type="entry name" value="IQ"/>
    <property type="match status" value="1"/>
</dbReference>
<dbReference type="OMA" id="CHLLADW"/>
<dbReference type="SUPFAM" id="SSF56204">
    <property type="entry name" value="Hect, E3 ligase catalytic domain"/>
    <property type="match status" value="1"/>
</dbReference>
<dbReference type="FunCoup" id="A0A2K3DW99">
    <property type="interactions" value="1059"/>
</dbReference>
<dbReference type="Pfam" id="PF00612">
    <property type="entry name" value="IQ"/>
    <property type="match status" value="1"/>
</dbReference>
<dbReference type="Pfam" id="PF00632">
    <property type="entry name" value="HECT"/>
    <property type="match status" value="1"/>
</dbReference>
<keyword evidence="4" id="KW-0808">Transferase</keyword>
<evidence type="ECO:0000259" key="10">
    <source>
        <dbReference type="PROSITE" id="PS50237"/>
    </source>
</evidence>
<evidence type="ECO:0000313" key="11">
    <source>
        <dbReference type="EMBL" id="PNW84802.1"/>
    </source>
</evidence>
<keyword evidence="5 8" id="KW-0833">Ubl conjugation pathway</keyword>
<feature type="compositionally biased region" description="Gly residues" evidence="9">
    <location>
        <begin position="838"/>
        <end position="851"/>
    </location>
</feature>
<dbReference type="PaxDb" id="3055-EDP00167"/>
<dbReference type="InParanoid" id="A0A2K3DW99"/>
<dbReference type="Gramene" id="PNW84802">
    <property type="protein sequence ID" value="PNW84802"/>
    <property type="gene ID" value="CHLRE_03g159200v5"/>
</dbReference>
<dbReference type="STRING" id="3055.A0A2K3DW99"/>
<dbReference type="Gene3D" id="3.90.1750.10">
    <property type="entry name" value="Hect, E3 ligase catalytic domains"/>
    <property type="match status" value="1"/>
</dbReference>
<dbReference type="InterPro" id="IPR044611">
    <property type="entry name" value="E3A/B/C-like"/>
</dbReference>
<feature type="region of interest" description="Disordered" evidence="9">
    <location>
        <begin position="310"/>
        <end position="334"/>
    </location>
</feature>
<dbReference type="SMART" id="SM00015">
    <property type="entry name" value="IQ"/>
    <property type="match status" value="1"/>
</dbReference>
<protein>
    <recommendedName>
        <fullName evidence="3">HECT-type E3 ubiquitin transferase</fullName>
        <ecNumber evidence="3">2.3.2.26</ecNumber>
    </recommendedName>
</protein>
<name>A0A2K3DW99_CHLRE</name>
<dbReference type="GeneID" id="5723012"/>
<dbReference type="InterPro" id="IPR035983">
    <property type="entry name" value="Hect_E3_ubiquitin_ligase"/>
</dbReference>
<evidence type="ECO:0000256" key="8">
    <source>
        <dbReference type="PROSITE-ProRule" id="PRU00104"/>
    </source>
</evidence>
<proteinExistence type="inferred from homology"/>
<dbReference type="PROSITE" id="PS50237">
    <property type="entry name" value="HECT"/>
    <property type="match status" value="1"/>
</dbReference>
<comment type="catalytic activity">
    <reaction evidence="1">
        <text>S-ubiquitinyl-[E2 ubiquitin-conjugating enzyme]-L-cysteine + [acceptor protein]-L-lysine = [E2 ubiquitin-conjugating enzyme]-L-cysteine + N(6)-ubiquitinyl-[acceptor protein]-L-lysine.</text>
        <dbReference type="EC" id="2.3.2.26"/>
    </reaction>
</comment>
<dbReference type="GO" id="GO:0000209">
    <property type="term" value="P:protein polyubiquitination"/>
    <property type="evidence" value="ECO:0000318"/>
    <property type="project" value="GO_Central"/>
</dbReference>
<dbReference type="KEGG" id="cre:CHLRE_03g159200v5"/>
<comment type="similarity">
    <text evidence="7">Belongs to the UPL family.</text>
</comment>
<evidence type="ECO:0000256" key="4">
    <source>
        <dbReference type="ARBA" id="ARBA00022679"/>
    </source>
</evidence>
<dbReference type="OrthoDB" id="8068875at2759"/>
<gene>
    <name evidence="11" type="ORF">CHLRE_03g159200v5</name>
</gene>
<dbReference type="InterPro" id="IPR000569">
    <property type="entry name" value="HECT_dom"/>
</dbReference>
<dbReference type="EMBL" id="CM008964">
    <property type="protein sequence ID" value="PNW84802.1"/>
    <property type="molecule type" value="Genomic_DNA"/>
</dbReference>
<feature type="domain" description="HECT" evidence="10">
    <location>
        <begin position="940"/>
        <end position="1291"/>
    </location>
</feature>
<dbReference type="PANTHER" id="PTHR45700:SF2">
    <property type="entry name" value="UBIQUITIN-PROTEIN LIGASE E3C"/>
    <property type="match status" value="1"/>
</dbReference>
<evidence type="ECO:0000313" key="12">
    <source>
        <dbReference type="Proteomes" id="UP000006906"/>
    </source>
</evidence>
<evidence type="ECO:0000256" key="7">
    <source>
        <dbReference type="ARBA" id="ARBA00061247"/>
    </source>
</evidence>
<comment type="function">
    <text evidence="6">Probable E3 ubiquitin-protein ligase which mediates ubiquitination and subsequent proteasomal degradation of target proteins.</text>
</comment>
<dbReference type="SMR" id="A0A2K3DW99"/>
<dbReference type="Proteomes" id="UP000006906">
    <property type="component" value="Chromosome 3"/>
</dbReference>
<evidence type="ECO:0000256" key="1">
    <source>
        <dbReference type="ARBA" id="ARBA00000885"/>
    </source>
</evidence>
<reference evidence="11 12" key="1">
    <citation type="journal article" date="2007" name="Science">
        <title>The Chlamydomonas genome reveals the evolution of key animal and plant functions.</title>
        <authorList>
            <person name="Merchant S.S."/>
            <person name="Prochnik S.E."/>
            <person name="Vallon O."/>
            <person name="Harris E.H."/>
            <person name="Karpowicz S.J."/>
            <person name="Witman G.B."/>
            <person name="Terry A."/>
            <person name="Salamov A."/>
            <person name="Fritz-Laylin L.K."/>
            <person name="Marechal-Drouard L."/>
            <person name="Marshall W.F."/>
            <person name="Qu L.H."/>
            <person name="Nelson D.R."/>
            <person name="Sanderfoot A.A."/>
            <person name="Spalding M.H."/>
            <person name="Kapitonov V.V."/>
            <person name="Ren Q."/>
            <person name="Ferris P."/>
            <person name="Lindquist E."/>
            <person name="Shapiro H."/>
            <person name="Lucas S.M."/>
            <person name="Grimwood J."/>
            <person name="Schmutz J."/>
            <person name="Cardol P."/>
            <person name="Cerutti H."/>
            <person name="Chanfreau G."/>
            <person name="Chen C.L."/>
            <person name="Cognat V."/>
            <person name="Croft M.T."/>
            <person name="Dent R."/>
            <person name="Dutcher S."/>
            <person name="Fernandez E."/>
            <person name="Fukuzawa H."/>
            <person name="Gonzalez-Ballester D."/>
            <person name="Gonzalez-Halphen D."/>
            <person name="Hallmann A."/>
            <person name="Hanikenne M."/>
            <person name="Hippler M."/>
            <person name="Inwood W."/>
            <person name="Jabbari K."/>
            <person name="Kalanon M."/>
            <person name="Kuras R."/>
            <person name="Lefebvre P.A."/>
            <person name="Lemaire S.D."/>
            <person name="Lobanov A.V."/>
            <person name="Lohr M."/>
            <person name="Manuell A."/>
            <person name="Meier I."/>
            <person name="Mets L."/>
            <person name="Mittag M."/>
            <person name="Mittelmeier T."/>
            <person name="Moroney J.V."/>
            <person name="Moseley J."/>
            <person name="Napoli C."/>
            <person name="Nedelcu A.M."/>
            <person name="Niyogi K."/>
            <person name="Novoselov S.V."/>
            <person name="Paulsen I.T."/>
            <person name="Pazour G."/>
            <person name="Purton S."/>
            <person name="Ral J.P."/>
            <person name="Riano-Pachon D.M."/>
            <person name="Riekhof W."/>
            <person name="Rymarquis L."/>
            <person name="Schroda M."/>
            <person name="Stern D."/>
            <person name="Umen J."/>
            <person name="Willows R."/>
            <person name="Wilson N."/>
            <person name="Zimmer S.L."/>
            <person name="Allmer J."/>
            <person name="Balk J."/>
            <person name="Bisova K."/>
            <person name="Chen C.J."/>
            <person name="Elias M."/>
            <person name="Gendler K."/>
            <person name="Hauser C."/>
            <person name="Lamb M.R."/>
            <person name="Ledford H."/>
            <person name="Long J.C."/>
            <person name="Minagawa J."/>
            <person name="Page M.D."/>
            <person name="Pan J."/>
            <person name="Pootakham W."/>
            <person name="Roje S."/>
            <person name="Rose A."/>
            <person name="Stahlberg E."/>
            <person name="Terauchi A.M."/>
            <person name="Yang P."/>
            <person name="Ball S."/>
            <person name="Bowler C."/>
            <person name="Dieckmann C.L."/>
            <person name="Gladyshev V.N."/>
            <person name="Green P."/>
            <person name="Jorgensen R."/>
            <person name="Mayfield S."/>
            <person name="Mueller-Roeber B."/>
            <person name="Rajamani S."/>
            <person name="Sayre R.T."/>
            <person name="Brokstein P."/>
            <person name="Dubchak I."/>
            <person name="Goodstein D."/>
            <person name="Hornick L."/>
            <person name="Huang Y.W."/>
            <person name="Jhaveri J."/>
            <person name="Luo Y."/>
            <person name="Martinez D."/>
            <person name="Ngau W.C."/>
            <person name="Otillar B."/>
            <person name="Poliakov A."/>
            <person name="Porter A."/>
            <person name="Szajkowski L."/>
            <person name="Werner G."/>
            <person name="Zhou K."/>
            <person name="Grigoriev I.V."/>
            <person name="Rokhsar D.S."/>
            <person name="Grossman A.R."/>
        </authorList>
    </citation>
    <scope>NUCLEOTIDE SEQUENCE [LARGE SCALE GENOMIC DNA]</scope>
    <source>
        <strain evidence="12">CC-503</strain>
    </source>
</reference>
<feature type="compositionally biased region" description="Acidic residues" evidence="9">
    <location>
        <begin position="786"/>
        <end position="796"/>
    </location>
</feature>
<accession>A0A2K3DW99</accession>
<dbReference type="Gene3D" id="3.30.2410.10">
    <property type="entry name" value="Hect, E3 ligase catalytic domain"/>
    <property type="match status" value="1"/>
</dbReference>
<comment type="pathway">
    <text evidence="2">Protein modification; protein ubiquitination.</text>
</comment>
<dbReference type="CDD" id="cd23767">
    <property type="entry name" value="IQCD"/>
    <property type="match status" value="1"/>
</dbReference>
<keyword evidence="12" id="KW-1185">Reference proteome</keyword>
<dbReference type="SMART" id="SM00119">
    <property type="entry name" value="HECTc"/>
    <property type="match status" value="1"/>
</dbReference>
<dbReference type="GO" id="GO:0006511">
    <property type="term" value="P:ubiquitin-dependent protein catabolic process"/>
    <property type="evidence" value="ECO:0000318"/>
    <property type="project" value="GO_Central"/>
</dbReference>
<evidence type="ECO:0000256" key="5">
    <source>
        <dbReference type="ARBA" id="ARBA00022786"/>
    </source>
</evidence>
<feature type="region of interest" description="Disordered" evidence="9">
    <location>
        <begin position="219"/>
        <end position="238"/>
    </location>
</feature>
<dbReference type="GO" id="GO:0061630">
    <property type="term" value="F:ubiquitin protein ligase activity"/>
    <property type="evidence" value="ECO:0000318"/>
    <property type="project" value="GO_Central"/>
</dbReference>
<dbReference type="EC" id="2.3.2.26" evidence="3"/>
<evidence type="ECO:0000256" key="3">
    <source>
        <dbReference type="ARBA" id="ARBA00012485"/>
    </source>
</evidence>
<dbReference type="ExpressionAtlas" id="A0A2K3DW99">
    <property type="expression patterns" value="baseline and differential"/>
</dbReference>
<feature type="compositionally biased region" description="Low complexity" evidence="9">
    <location>
        <begin position="222"/>
        <end position="238"/>
    </location>
</feature>
<evidence type="ECO:0000256" key="9">
    <source>
        <dbReference type="SAM" id="MobiDB-lite"/>
    </source>
</evidence>
<feature type="active site" description="Glycyl thioester intermediate" evidence="8">
    <location>
        <position position="1259"/>
    </location>
</feature>
<feature type="region of interest" description="Disordered" evidence="9">
    <location>
        <begin position="367"/>
        <end position="391"/>
    </location>
</feature>
<evidence type="ECO:0000256" key="2">
    <source>
        <dbReference type="ARBA" id="ARBA00004906"/>
    </source>
</evidence>
<sequence length="1291" mass="134024">MRFAGLGGATRKEQTRDELLEAVRAERAARSGAKAKAKSAVVIQRAWRGHVARRQLRAALVSEWATSFGPLVTAPTAQIAAADVAGKLLPPFLFLLKPPPTPAAGSSAVGGPGKNAGSRVAGGAAAAAAAAAARDVVLLPPAGSSLSNMIRGTLALLLRTCSAANPQDNYLALAVAAGAPGGTPGGAAVAAVAGAKAAWTDQAWRLLVTCCRLVCAPRQPVGGSSSSSTGGAAPAAATAGGDPVVDAAALRLAALLTDAAQWKILAAGPGPQRSAAEASAAQLRSRLALQPQPLFAALARLLAAQQAQQQAQQPQAQQPQAQAPSPHQQGAQQLQQQQLSRLLGLVLAVLQSALDLEQRAAAVTATAATTATAPPPGSSTNNGGGGGGSGSTAALDAEAAQRCLAAFAQLVLVAPQAVALVPGDMQARLREPRVFAALCRCVRQLLKSRALRGAPEAGWCLTNLLQLLLGPHMRGGVLPDAATAAVRGGGTDSKAAPGAVWVLTPPPDAVWGPGGEAAMELAETAAALMAHMASNKLVATAELSAAVAGLWPLGQRGLLLPLLTALEVRLGGVESFTDLCCAAMDLGSRLATAFADSDVRAAGFPSVLNALAFSPALLPRLWKWLCFSLGLPRECPAAATRGLDVAALAGGYAGVAPRKARVLGLFCRVYAQLLLVLDDGEFYDLQQPLELAASRAVGTSLNSLVFHTYLPKPPPDGSRPPPPPAEGDPAYALLVEWAPRLLRALYERDVRRPYCQSLLWLAPYTEMFGTEDQPPPPPPPRRRPADDDDDDDDDFDPSAPAPGPDPAAARIGPFTAGTVLTSLMYGGTGGEDDDEGARGGGGAGTSGGSAAGGAAPALQTKAGEGCRPSSMAALMKATPQAVPFSRRVDLLRALLAEDKARGRWDRAPHAGGMQPIKVTIRRASLIEDAYAGLAQAGSGLKARLQVTFINEAGMTEAGLDFGGLQKELLERVVSAGLDANYGLFTSTPDGLAYPNPAAERIPGGLALLEFMGLMFGKALYEGILLPVPFAHFFVARLQGRQPLFDDLATLDPELHKNLLMVKRYEGDVTDLCLSFSAETDYFGTPVHHELLPGRGDEPVTNDSRLLYCHLLADWHLNGKLGPPAAAFARGLFNLIPQASLRLFNPREFNQLLSGAAADGPGGAGVAALDVADMRRYAKYSGGYRHDSTTVKLFWRVVAELTPAQQAALLRFVTSCSRPPLGGFRYLQPPLTLHKVDCDAGLFAAIGGRDVDRLPSASTCYNMLKLPNYRRAATLKAKLLYSITSGAGFELS</sequence>
<dbReference type="Gene3D" id="3.30.2160.10">
    <property type="entry name" value="Hect, E3 ligase catalytic domain"/>
    <property type="match status" value="1"/>
</dbReference>
<organism evidence="11 12">
    <name type="scientific">Chlamydomonas reinhardtii</name>
    <name type="common">Chlamydomonas smithii</name>
    <dbReference type="NCBI Taxonomy" id="3055"/>
    <lineage>
        <taxon>Eukaryota</taxon>
        <taxon>Viridiplantae</taxon>
        <taxon>Chlorophyta</taxon>
        <taxon>core chlorophytes</taxon>
        <taxon>Chlorophyceae</taxon>
        <taxon>CS clade</taxon>
        <taxon>Chlamydomonadales</taxon>
        <taxon>Chlamydomonadaceae</taxon>
        <taxon>Chlamydomonas</taxon>
    </lineage>
</organism>
<dbReference type="InterPro" id="IPR000048">
    <property type="entry name" value="IQ_motif_EF-hand-BS"/>
</dbReference>
<dbReference type="PANTHER" id="PTHR45700">
    <property type="entry name" value="UBIQUITIN-PROTEIN LIGASE E3C"/>
    <property type="match status" value="1"/>
</dbReference>
<dbReference type="CDD" id="cd00078">
    <property type="entry name" value="HECTc"/>
    <property type="match status" value="1"/>
</dbReference>